<dbReference type="GO" id="GO:0016020">
    <property type="term" value="C:membrane"/>
    <property type="evidence" value="ECO:0007669"/>
    <property type="project" value="UniProtKB-SubCell"/>
</dbReference>
<keyword evidence="1" id="KW-0472">Membrane</keyword>
<keyword evidence="4" id="KW-1185">Reference proteome</keyword>
<reference evidence="3 4" key="1">
    <citation type="submission" date="2020-03" db="EMBL/GenBank/DDBJ databases">
        <title>Propioniciclava sp. nov., isolated from Hydrophilus acuminatus.</title>
        <authorList>
            <person name="Hyun D.-W."/>
            <person name="Bae J.-W."/>
        </authorList>
    </citation>
    <scope>NUCLEOTIDE SEQUENCE [LARGE SCALE GENOMIC DNA]</scope>
    <source>
        <strain evidence="3 4">HDW11</strain>
    </source>
</reference>
<feature type="transmembrane region" description="Helical" evidence="1">
    <location>
        <begin position="67"/>
        <end position="87"/>
    </location>
</feature>
<feature type="transmembrane region" description="Helical" evidence="1">
    <location>
        <begin position="21"/>
        <end position="41"/>
    </location>
</feature>
<dbReference type="Gene3D" id="1.20.144.10">
    <property type="entry name" value="Phosphatidic acid phosphatase type 2/haloperoxidase"/>
    <property type="match status" value="1"/>
</dbReference>
<evidence type="ECO:0000256" key="1">
    <source>
        <dbReference type="SAM" id="Phobius"/>
    </source>
</evidence>
<gene>
    <name evidence="3" type="ORF">G7070_01350</name>
</gene>
<dbReference type="AlphaFoldDB" id="A0A6G7Y3A0"/>
<dbReference type="SUPFAM" id="SSF48317">
    <property type="entry name" value="Acid phosphatase/Vanadium-dependent haloperoxidase"/>
    <property type="match status" value="1"/>
</dbReference>
<evidence type="ECO:0000259" key="2">
    <source>
        <dbReference type="Pfam" id="PF14378"/>
    </source>
</evidence>
<feature type="transmembrane region" description="Helical" evidence="1">
    <location>
        <begin position="99"/>
        <end position="117"/>
    </location>
</feature>
<dbReference type="EMBL" id="CP049865">
    <property type="protein sequence ID" value="QIK71179.1"/>
    <property type="molecule type" value="Genomic_DNA"/>
</dbReference>
<keyword evidence="1" id="KW-0812">Transmembrane</keyword>
<name>A0A6G7Y3A0_9ACTN</name>
<feature type="transmembrane region" description="Helical" evidence="1">
    <location>
        <begin position="203"/>
        <end position="220"/>
    </location>
</feature>
<protein>
    <submittedName>
        <fullName evidence="3">Phosphatase PAP2 family protein</fullName>
    </submittedName>
</protein>
<sequence>MEALTPTRTPAPPRPEPRVRWLARRLAPLAYLPLFLGWYFLLEGRPAAGMIDVSSPLDALIPFDERWIVGYLAWFVYLLGFVAWLYVKDWRAGAEIPRLAFFLIVGMTACLIGYTLWPSTQTLRPEVYPRPGPLTDLVAGLQGFDDPSNVFPSLHVYTSLVVAFCLAASRYVRRRWVKAASWALCLVIAASTCFLKQHSILDAFGAAALFGLVWLAWRAWTRRAWTRRRAGTSPAPASE</sequence>
<dbReference type="KEGG" id="prv:G7070_01350"/>
<feature type="domain" description="Inositolphosphotransferase Aur1/Ipt1" evidence="2">
    <location>
        <begin position="75"/>
        <end position="215"/>
    </location>
</feature>
<feature type="transmembrane region" description="Helical" evidence="1">
    <location>
        <begin position="154"/>
        <end position="172"/>
    </location>
</feature>
<dbReference type="InterPro" id="IPR036938">
    <property type="entry name" value="PAP2/HPO_sf"/>
</dbReference>
<feature type="transmembrane region" description="Helical" evidence="1">
    <location>
        <begin position="179"/>
        <end position="197"/>
    </location>
</feature>
<accession>A0A6G7Y3A0</accession>
<dbReference type="InterPro" id="IPR026841">
    <property type="entry name" value="Aur1/Ipt1"/>
</dbReference>
<dbReference type="Pfam" id="PF14378">
    <property type="entry name" value="PAP2_3"/>
    <property type="match status" value="1"/>
</dbReference>
<keyword evidence="1" id="KW-1133">Transmembrane helix</keyword>
<proteinExistence type="predicted"/>
<evidence type="ECO:0000313" key="4">
    <source>
        <dbReference type="Proteomes" id="UP000501058"/>
    </source>
</evidence>
<dbReference type="RefSeq" id="WP_166231345.1">
    <property type="nucleotide sequence ID" value="NZ_CP049865.1"/>
</dbReference>
<organism evidence="3 4">
    <name type="scientific">Propioniciclava coleopterorum</name>
    <dbReference type="NCBI Taxonomy" id="2714937"/>
    <lineage>
        <taxon>Bacteria</taxon>
        <taxon>Bacillati</taxon>
        <taxon>Actinomycetota</taxon>
        <taxon>Actinomycetes</taxon>
        <taxon>Propionibacteriales</taxon>
        <taxon>Propionibacteriaceae</taxon>
        <taxon>Propioniciclava</taxon>
    </lineage>
</organism>
<evidence type="ECO:0000313" key="3">
    <source>
        <dbReference type="EMBL" id="QIK71179.1"/>
    </source>
</evidence>
<dbReference type="Proteomes" id="UP000501058">
    <property type="component" value="Chromosome"/>
</dbReference>